<dbReference type="RefSeq" id="WP_146520820.1">
    <property type="nucleotide sequence ID" value="NZ_CP151726.1"/>
</dbReference>
<keyword evidence="4 5" id="KW-0472">Membrane</keyword>
<comment type="caution">
    <text evidence="6">The sequence shown here is derived from an EMBL/GenBank/DDBJ whole genome shotgun (WGS) entry which is preliminary data.</text>
</comment>
<evidence type="ECO:0000256" key="2">
    <source>
        <dbReference type="ARBA" id="ARBA00022692"/>
    </source>
</evidence>
<feature type="transmembrane region" description="Helical" evidence="5">
    <location>
        <begin position="21"/>
        <end position="43"/>
    </location>
</feature>
<name>A0A5C6AR43_9BACT</name>
<dbReference type="PANTHER" id="PTHR30168">
    <property type="entry name" value="PUTATIVE MEMBRANE PROTEIN YPFJ"/>
    <property type="match status" value="1"/>
</dbReference>
<evidence type="ECO:0000256" key="3">
    <source>
        <dbReference type="ARBA" id="ARBA00022989"/>
    </source>
</evidence>
<dbReference type="PANTHER" id="PTHR30168:SF0">
    <property type="entry name" value="INNER MEMBRANE PROTEIN"/>
    <property type="match status" value="1"/>
</dbReference>
<keyword evidence="2 5" id="KW-0812">Transmembrane</keyword>
<evidence type="ECO:0000313" key="6">
    <source>
        <dbReference type="EMBL" id="TWU02503.1"/>
    </source>
</evidence>
<evidence type="ECO:0000256" key="1">
    <source>
        <dbReference type="ARBA" id="ARBA00004167"/>
    </source>
</evidence>
<comment type="subcellular location">
    <subcellularLocation>
        <location evidence="1">Membrane</location>
        <topology evidence="1">Single-pass membrane protein</topology>
    </subcellularLocation>
</comment>
<dbReference type="EMBL" id="SJPN01000004">
    <property type="protein sequence ID" value="TWU02503.1"/>
    <property type="molecule type" value="Genomic_DNA"/>
</dbReference>
<proteinExistence type="predicted"/>
<evidence type="ECO:0000313" key="7">
    <source>
        <dbReference type="Proteomes" id="UP000320176"/>
    </source>
</evidence>
<keyword evidence="3 5" id="KW-1133">Transmembrane helix</keyword>
<dbReference type="InterPro" id="IPR007343">
    <property type="entry name" value="Uncharacterised_pept_Zn_put"/>
</dbReference>
<dbReference type="AlphaFoldDB" id="A0A5C6AR43"/>
<reference evidence="6 7" key="1">
    <citation type="submission" date="2019-02" db="EMBL/GenBank/DDBJ databases">
        <title>Deep-cultivation of Planctomycetes and their phenomic and genomic characterization uncovers novel biology.</title>
        <authorList>
            <person name="Wiegand S."/>
            <person name="Jogler M."/>
            <person name="Boedeker C."/>
            <person name="Pinto D."/>
            <person name="Vollmers J."/>
            <person name="Rivas-Marin E."/>
            <person name="Kohn T."/>
            <person name="Peeters S.H."/>
            <person name="Heuer A."/>
            <person name="Rast P."/>
            <person name="Oberbeckmann S."/>
            <person name="Bunk B."/>
            <person name="Jeske O."/>
            <person name="Meyerdierks A."/>
            <person name="Storesund J.E."/>
            <person name="Kallscheuer N."/>
            <person name="Luecker S."/>
            <person name="Lage O.M."/>
            <person name="Pohl T."/>
            <person name="Merkel B.J."/>
            <person name="Hornburger P."/>
            <person name="Mueller R.-W."/>
            <person name="Bruemmer F."/>
            <person name="Labrenz M."/>
            <person name="Spormann A.M."/>
            <person name="Op Den Camp H."/>
            <person name="Overmann J."/>
            <person name="Amann R."/>
            <person name="Jetten M.S.M."/>
            <person name="Mascher T."/>
            <person name="Medema M.H."/>
            <person name="Devos D.P."/>
            <person name="Kaster A.-K."/>
            <person name="Ovreas L."/>
            <person name="Rohde M."/>
            <person name="Galperin M.Y."/>
            <person name="Jogler C."/>
        </authorList>
    </citation>
    <scope>NUCLEOTIDE SEQUENCE [LARGE SCALE GENOMIC DNA]</scope>
    <source>
        <strain evidence="6 7">Pla52n</strain>
    </source>
</reference>
<keyword evidence="7" id="KW-1185">Reference proteome</keyword>
<sequence>MRWRGRRQSENVEDRRMSGGGVAAVGGGMGLMIIALIAALFGINPQRFIQQANQQRAAQQAGAGGAVELTQQQIEEGEFAKTVLADTEDVWTRLFAESGYEYQKPTLVLFSQRVESACGLASAASGPFYCPADSKVYLDTSFFSQLSQQLGAPGDFAQAYVIAHEVGHHVQNLLGYTDKVEQVRRTQSKEAANEASVRLELQADFLAGVMLHHAQKMRNIIEPGDIEEALNAATAIGDDRLQKQSQGYVVPESFTHGTSEQRLRWFMKGLESGDLSKGDTFTVNQL</sequence>
<gene>
    <name evidence="6" type="ORF">Pla52n_35530</name>
</gene>
<evidence type="ECO:0000256" key="5">
    <source>
        <dbReference type="SAM" id="Phobius"/>
    </source>
</evidence>
<organism evidence="6 7">
    <name type="scientific">Stieleria varia</name>
    <dbReference type="NCBI Taxonomy" id="2528005"/>
    <lineage>
        <taxon>Bacteria</taxon>
        <taxon>Pseudomonadati</taxon>
        <taxon>Planctomycetota</taxon>
        <taxon>Planctomycetia</taxon>
        <taxon>Pirellulales</taxon>
        <taxon>Pirellulaceae</taxon>
        <taxon>Stieleria</taxon>
    </lineage>
</organism>
<dbReference type="Pfam" id="PF04228">
    <property type="entry name" value="Zn_peptidase"/>
    <property type="match status" value="1"/>
</dbReference>
<dbReference type="OrthoDB" id="9774900at2"/>
<accession>A0A5C6AR43</accession>
<protein>
    <submittedName>
        <fullName evidence="6">Putative neutral zinc metallopeptidase</fullName>
    </submittedName>
</protein>
<evidence type="ECO:0000256" key="4">
    <source>
        <dbReference type="ARBA" id="ARBA00023136"/>
    </source>
</evidence>
<dbReference type="GO" id="GO:0016020">
    <property type="term" value="C:membrane"/>
    <property type="evidence" value="ECO:0007669"/>
    <property type="project" value="UniProtKB-SubCell"/>
</dbReference>
<dbReference type="Proteomes" id="UP000320176">
    <property type="component" value="Unassembled WGS sequence"/>
</dbReference>